<comment type="caution">
    <text evidence="2">The sequence shown here is derived from an EMBL/GenBank/DDBJ whole genome shotgun (WGS) entry which is preliminary data.</text>
</comment>
<dbReference type="GO" id="GO:0000287">
    <property type="term" value="F:magnesium ion binding"/>
    <property type="evidence" value="ECO:0007669"/>
    <property type="project" value="TreeGrafter"/>
</dbReference>
<feature type="region of interest" description="Disordered" evidence="1">
    <location>
        <begin position="808"/>
        <end position="852"/>
    </location>
</feature>
<dbReference type="PANTHER" id="PTHR10000:SF8">
    <property type="entry name" value="HAD SUPERFAMILY HYDROLASE-LIKE, TYPE 3"/>
    <property type="match status" value="1"/>
</dbReference>
<organism evidence="2 3">
    <name type="scientific">Theileria equi strain WA</name>
    <dbReference type="NCBI Taxonomy" id="1537102"/>
    <lineage>
        <taxon>Eukaryota</taxon>
        <taxon>Sar</taxon>
        <taxon>Alveolata</taxon>
        <taxon>Apicomplexa</taxon>
        <taxon>Aconoidasida</taxon>
        <taxon>Piroplasmida</taxon>
        <taxon>Theileriidae</taxon>
        <taxon>Theileria</taxon>
    </lineage>
</organism>
<dbReference type="GO" id="GO:0050308">
    <property type="term" value="F:sugar-phosphatase activity"/>
    <property type="evidence" value="ECO:0007669"/>
    <property type="project" value="UniProtKB-EC"/>
</dbReference>
<dbReference type="OrthoDB" id="27226at2759"/>
<feature type="region of interest" description="Disordered" evidence="1">
    <location>
        <begin position="77"/>
        <end position="104"/>
    </location>
</feature>
<dbReference type="GO" id="GO:0005829">
    <property type="term" value="C:cytosol"/>
    <property type="evidence" value="ECO:0007669"/>
    <property type="project" value="TreeGrafter"/>
</dbReference>
<dbReference type="AlphaFoldDB" id="L1LE24"/>
<dbReference type="PANTHER" id="PTHR10000">
    <property type="entry name" value="PHOSPHOSERINE PHOSPHATASE"/>
    <property type="match status" value="1"/>
</dbReference>
<dbReference type="EMBL" id="ACOU01000002">
    <property type="protein sequence ID" value="EKX73534.1"/>
    <property type="molecule type" value="Genomic_DNA"/>
</dbReference>
<gene>
    <name evidence="2" type="ORF">BEWA_035700</name>
</gene>
<evidence type="ECO:0000313" key="2">
    <source>
        <dbReference type="EMBL" id="EKX73534.1"/>
    </source>
</evidence>
<dbReference type="Proteomes" id="UP000031512">
    <property type="component" value="Unassembled WGS sequence"/>
</dbReference>
<dbReference type="VEuPathDB" id="PiroplasmaDB:BEWA_035700"/>
<dbReference type="Pfam" id="PF08282">
    <property type="entry name" value="Hydrolase_3"/>
    <property type="match status" value="1"/>
</dbReference>
<dbReference type="RefSeq" id="XP_004832986.1">
    <property type="nucleotide sequence ID" value="XM_004832929.1"/>
</dbReference>
<proteinExistence type="predicted"/>
<evidence type="ECO:0000256" key="1">
    <source>
        <dbReference type="SAM" id="MobiDB-lite"/>
    </source>
</evidence>
<dbReference type="GeneID" id="15807938"/>
<reference evidence="2 3" key="1">
    <citation type="journal article" date="2012" name="BMC Genomics">
        <title>Comparative genomic analysis and phylogenetic position of Theileria equi.</title>
        <authorList>
            <person name="Kappmeyer L.S."/>
            <person name="Thiagarajan M."/>
            <person name="Herndon D.R."/>
            <person name="Ramsay J.D."/>
            <person name="Caler E."/>
            <person name="Djikeng A."/>
            <person name="Gillespie J.J."/>
            <person name="Lau A.O."/>
            <person name="Roalson E.H."/>
            <person name="Silva J.C."/>
            <person name="Silva M.G."/>
            <person name="Suarez C.E."/>
            <person name="Ueti M.W."/>
            <person name="Nene V.M."/>
            <person name="Mealey R.H."/>
            <person name="Knowles D.P."/>
            <person name="Brayton K.A."/>
        </authorList>
    </citation>
    <scope>NUCLEOTIDE SEQUENCE [LARGE SCALE GENOMIC DNA]</scope>
    <source>
        <strain evidence="2 3">WA</strain>
    </source>
</reference>
<accession>L1LE24</accession>
<dbReference type="Gene3D" id="3.30.1240.10">
    <property type="match status" value="1"/>
</dbReference>
<dbReference type="InterPro" id="IPR036412">
    <property type="entry name" value="HAD-like_sf"/>
</dbReference>
<keyword evidence="3" id="KW-1185">Reference proteome</keyword>
<dbReference type="Gene3D" id="3.40.50.1000">
    <property type="entry name" value="HAD superfamily/HAD-like"/>
    <property type="match status" value="1"/>
</dbReference>
<sequence>MREYELVELDLSSRDAHITTTDWYSVSLTIFFSKSGQKIVKITQNKDTVWKSNMDDEHAHSLFLFKGKRSTMTLELEETATSEDSLEKTGVPRRMGGKNSEDKEGGISECQLLEIVVTKSPTNVRGEPTAPVGERIPSKFHRVYFYNEGGEWTPTDAATFNLKLDGMKMNGKITASDSTIAPNIAHFVKPESPPKYFGIDVDGTFFVENEAVFRKNIEAFAKVMKMGYTPFLCTEKKCDDKDSPCKCSDTIPGLKAEKRASQPTAGFTKYIHYLQSGGIFTLNKELSNGGKLSGGYQIESAGNNIPNVQSVSTYYWNGDNNTPILIEVITNGGNTTTIRYGRNNSTDKDWNPVEAGLNEQEALDQQNCKINNAIPLNITSPQSGDLPNDSKADCLKTRTINSAQSSPPPKTPPGSDYTVTGYTINGLVDRDIETKISRVTLRGNPVTFSTPPDAITEVRLYSSSVNTNAPIMVSFLKQGGESKWYESQNKEGTQWGEVGDEKTKKFYTKKNSTTPLPALSEKIDQVLCSKYKNVTLNLTKSNSENHLNGQNYCCEEHAGEKGAKGTGRVTVKETQIKDPSSSNPVKVYKHEINNGYSLAGIYYINDEGERKKIKIDGLQATGNDSVKVYALYSGDSTDPKLIYLHKNEDNNETSGWYQMQDNGDHDSNWSKIPTALKNITEIDLDRGSLECDKLKALKRVLKHDIGGLTDCDEPPEYKLQELLGQEPELKEKLERKDHEEDAKLKSDTGTATAGDDSDSTDEAGAEGGFEGKLLEVIGPLINLGLAENDAEQLLYKVLSLVTTVDDETLEDKKGPGDTPSAGKDGQPGDIIGPDSNIASPSTPPDGVTDGRTLNGSVSKLGASLFDRTDYKGYPGVYGNGTLVFDKEGNVIHQTYFSPSFISKIIQHINNTGYRQKVVFQDIERYYSLEFAPFIVSRLLLFYEKMNPLIVDEETLLKLKICSISILDCTFDIEDLKTEYSKKEVQLGMFCELVPRNATKATGIKKLMEHYGVPLEECGFIGDGDNDTEAMNFCKVSFAVGNSPDFVKRHAKWVMEKTCDEGAVAQALELVYK</sequence>
<dbReference type="EC" id="3.1.3.23" evidence="2"/>
<dbReference type="InterPro" id="IPR023214">
    <property type="entry name" value="HAD_sf"/>
</dbReference>
<name>L1LE24_THEEQ</name>
<dbReference type="SUPFAM" id="SSF56784">
    <property type="entry name" value="HAD-like"/>
    <property type="match status" value="1"/>
</dbReference>
<protein>
    <submittedName>
        <fullName evidence="2">Haloacid dehalogenase-like hydrolase family member protein</fullName>
        <ecNumber evidence="2">3.1.3.23</ecNumber>
    </submittedName>
</protein>
<feature type="compositionally biased region" description="Acidic residues" evidence="1">
    <location>
        <begin position="755"/>
        <end position="764"/>
    </location>
</feature>
<evidence type="ECO:0000313" key="3">
    <source>
        <dbReference type="Proteomes" id="UP000031512"/>
    </source>
</evidence>
<feature type="region of interest" description="Disordered" evidence="1">
    <location>
        <begin position="733"/>
        <end position="766"/>
    </location>
</feature>
<feature type="compositionally biased region" description="Basic and acidic residues" evidence="1">
    <location>
        <begin position="733"/>
        <end position="746"/>
    </location>
</feature>
<dbReference type="KEGG" id="beq:BEWA_035700"/>
<keyword evidence="2" id="KW-0378">Hydrolase</keyword>